<feature type="non-terminal residue" evidence="1">
    <location>
        <position position="22"/>
    </location>
</feature>
<organism evidence="1">
    <name type="scientific">marine sediment metagenome</name>
    <dbReference type="NCBI Taxonomy" id="412755"/>
    <lineage>
        <taxon>unclassified sequences</taxon>
        <taxon>metagenomes</taxon>
        <taxon>ecological metagenomes</taxon>
    </lineage>
</organism>
<comment type="caution">
    <text evidence="1">The sequence shown here is derived from an EMBL/GenBank/DDBJ whole genome shotgun (WGS) entry which is preliminary data.</text>
</comment>
<sequence length="22" mass="2440">MELPTVSIDIIGPIIEELDGRE</sequence>
<accession>A0A0F8Z1M5</accession>
<evidence type="ECO:0000313" key="1">
    <source>
        <dbReference type="EMBL" id="KKK87652.1"/>
    </source>
</evidence>
<dbReference type="EMBL" id="LAZR01050302">
    <property type="protein sequence ID" value="KKK87652.1"/>
    <property type="molecule type" value="Genomic_DNA"/>
</dbReference>
<dbReference type="AlphaFoldDB" id="A0A0F8Z1M5"/>
<gene>
    <name evidence="1" type="ORF">LCGC14_2751140</name>
</gene>
<reference evidence="1" key="1">
    <citation type="journal article" date="2015" name="Nature">
        <title>Complex archaea that bridge the gap between prokaryotes and eukaryotes.</title>
        <authorList>
            <person name="Spang A."/>
            <person name="Saw J.H."/>
            <person name="Jorgensen S.L."/>
            <person name="Zaremba-Niedzwiedzka K."/>
            <person name="Martijn J."/>
            <person name="Lind A.E."/>
            <person name="van Eijk R."/>
            <person name="Schleper C."/>
            <person name="Guy L."/>
            <person name="Ettema T.J."/>
        </authorList>
    </citation>
    <scope>NUCLEOTIDE SEQUENCE</scope>
</reference>
<name>A0A0F8Z1M5_9ZZZZ</name>
<protein>
    <submittedName>
        <fullName evidence="1">Uncharacterized protein</fullName>
    </submittedName>
</protein>
<proteinExistence type="predicted"/>